<dbReference type="Gene3D" id="3.40.630.30">
    <property type="match status" value="1"/>
</dbReference>
<accession>A0AB40CV31</accession>
<dbReference type="GO" id="GO:0051287">
    <property type="term" value="F:NAD binding"/>
    <property type="evidence" value="ECO:0007669"/>
    <property type="project" value="TreeGrafter"/>
</dbReference>
<dbReference type="PANTHER" id="PTHR13994">
    <property type="entry name" value="NUDIX HYDROLASE RELATED"/>
    <property type="match status" value="1"/>
</dbReference>
<comment type="similarity">
    <text evidence="1">Belongs to the Nudix hydrolase family.</text>
</comment>
<dbReference type="GO" id="GO:0046872">
    <property type="term" value="F:metal ion binding"/>
    <property type="evidence" value="ECO:0007669"/>
    <property type="project" value="UniProtKB-KW"/>
</dbReference>
<name>A0AB40CV31_DIOCR</name>
<dbReference type="CDD" id="cd04670">
    <property type="entry name" value="NUDIX_ASFGF2_Nudt6"/>
    <property type="match status" value="1"/>
</dbReference>
<dbReference type="Gene3D" id="3.90.79.10">
    <property type="entry name" value="Nucleoside Triphosphate Pyrophosphohydrolase"/>
    <property type="match status" value="1"/>
</dbReference>
<dbReference type="Pfam" id="PF18290">
    <property type="entry name" value="Nudix_hydro"/>
    <property type="match status" value="1"/>
</dbReference>
<evidence type="ECO:0000313" key="6">
    <source>
        <dbReference type="RefSeq" id="XP_039142666.1"/>
    </source>
</evidence>
<evidence type="ECO:0000259" key="4">
    <source>
        <dbReference type="PROSITE" id="PS51462"/>
    </source>
</evidence>
<dbReference type="PANTHER" id="PTHR13994:SF53">
    <property type="entry name" value="NUDIX HYDROLASE 8-LIKE"/>
    <property type="match status" value="1"/>
</dbReference>
<evidence type="ECO:0000313" key="5">
    <source>
        <dbReference type="Proteomes" id="UP001515500"/>
    </source>
</evidence>
<dbReference type="InterPro" id="IPR015797">
    <property type="entry name" value="NUDIX_hydrolase-like_dom_sf"/>
</dbReference>
<gene>
    <name evidence="6" type="primary">LOC120280030</name>
</gene>
<dbReference type="Proteomes" id="UP001515500">
    <property type="component" value="Chromosome 17"/>
</dbReference>
<proteinExistence type="inferred from homology"/>
<evidence type="ECO:0000256" key="1">
    <source>
        <dbReference type="ARBA" id="ARBA00005582"/>
    </source>
</evidence>
<dbReference type="RefSeq" id="XP_039142666.1">
    <property type="nucleotide sequence ID" value="XM_039286732.1"/>
</dbReference>
<dbReference type="FunFam" id="3.40.630.30:FF:000016">
    <property type="entry name" value="nudix hydrolase 2"/>
    <property type="match status" value="1"/>
</dbReference>
<dbReference type="PROSITE" id="PS51462">
    <property type="entry name" value="NUDIX"/>
    <property type="match status" value="1"/>
</dbReference>
<reference evidence="6" key="1">
    <citation type="submission" date="2025-08" db="UniProtKB">
        <authorList>
            <consortium name="RefSeq"/>
        </authorList>
    </citation>
    <scope>IDENTIFICATION</scope>
</reference>
<dbReference type="AlphaFoldDB" id="A0AB40CV31"/>
<dbReference type="PROSITE" id="PS00893">
    <property type="entry name" value="NUDIX_BOX"/>
    <property type="match status" value="1"/>
</dbReference>
<dbReference type="Pfam" id="PF00293">
    <property type="entry name" value="NUDIX"/>
    <property type="match status" value="1"/>
</dbReference>
<dbReference type="InterPro" id="IPR000086">
    <property type="entry name" value="NUDIX_hydrolase_dom"/>
</dbReference>
<dbReference type="GeneID" id="120280030"/>
<keyword evidence="5" id="KW-1185">Reference proteome</keyword>
<keyword evidence="3" id="KW-0378">Hydrolase</keyword>
<dbReference type="InterPro" id="IPR020084">
    <property type="entry name" value="NUDIX_hydrolase_CS"/>
</dbReference>
<dbReference type="InterPro" id="IPR040618">
    <property type="entry name" value="Pre-Nudix"/>
</dbReference>
<evidence type="ECO:0000256" key="3">
    <source>
        <dbReference type="ARBA" id="ARBA00022801"/>
    </source>
</evidence>
<organism evidence="5 6">
    <name type="scientific">Dioscorea cayennensis subsp. rotundata</name>
    <name type="common">White Guinea yam</name>
    <name type="synonym">Dioscorea rotundata</name>
    <dbReference type="NCBI Taxonomy" id="55577"/>
    <lineage>
        <taxon>Eukaryota</taxon>
        <taxon>Viridiplantae</taxon>
        <taxon>Streptophyta</taxon>
        <taxon>Embryophyta</taxon>
        <taxon>Tracheophyta</taxon>
        <taxon>Spermatophyta</taxon>
        <taxon>Magnoliopsida</taxon>
        <taxon>Liliopsida</taxon>
        <taxon>Dioscoreales</taxon>
        <taxon>Dioscoreaceae</taxon>
        <taxon>Dioscorea</taxon>
    </lineage>
</organism>
<sequence length="365" mass="41367">MALSRSQVWSPCSYSSSLDAKTLWMRHLNFSSKAGLKFKSLSVKISNDGRNSFTPNYTKLFPTGSEFKKKGINVVTQNTSLSKKLELLDAYEDEYDGAIVDAECLPTSANAFAAILQSSVSYWKEKGKKGIWLKILESQADLVPIAIKSGFSYHHAEPGYVMLTCWLPDEPCMLPFTATHQVGIGAFIINENKEVLVVKEKKCPLRCLGVWKLPTGLINKSEEIFSGAIREVKEETGIDTSFLEVVAFRHAHNVTFEKSDLFFVCMLKPLSFEIAIDEQEIDAAKWMPLDQLIDQPFHREDSMTKNMIDICVARYEGQYRGFNPHRIMSKFDDRLATLYYGDMEVVENNGVLLNEPMWLYDNAAF</sequence>
<dbReference type="GO" id="GO:0047631">
    <property type="term" value="F:ADP-ribose diphosphatase activity"/>
    <property type="evidence" value="ECO:0007669"/>
    <property type="project" value="TreeGrafter"/>
</dbReference>
<dbReference type="SUPFAM" id="SSF55811">
    <property type="entry name" value="Nudix"/>
    <property type="match status" value="1"/>
</dbReference>
<evidence type="ECO:0000256" key="2">
    <source>
        <dbReference type="ARBA" id="ARBA00022723"/>
    </source>
</evidence>
<keyword evidence="2" id="KW-0479">Metal-binding</keyword>
<protein>
    <submittedName>
        <fullName evidence="6">Nudix hydrolase 8-like</fullName>
    </submittedName>
</protein>
<feature type="domain" description="Nudix hydrolase" evidence="4">
    <location>
        <begin position="179"/>
        <end position="309"/>
    </location>
</feature>
<dbReference type="GO" id="GO:0035529">
    <property type="term" value="F:NADH pyrophosphatase activity"/>
    <property type="evidence" value="ECO:0007669"/>
    <property type="project" value="TreeGrafter"/>
</dbReference>
<dbReference type="PRINTS" id="PR01356">
    <property type="entry name" value="GFGPROTEIN"/>
</dbReference>
<dbReference type="FunFam" id="3.90.79.10:FF:000015">
    <property type="entry name" value="Nudix hydrolase 8"/>
    <property type="match status" value="1"/>
</dbReference>
<dbReference type="InterPro" id="IPR003293">
    <property type="entry name" value="Nudix_hydrolase6-like"/>
</dbReference>